<dbReference type="InterPro" id="IPR051157">
    <property type="entry name" value="PDH/Transketolase"/>
</dbReference>
<dbReference type="Proteomes" id="UP000254461">
    <property type="component" value="Unassembled WGS sequence"/>
</dbReference>
<accession>A0A380JM09</accession>
<dbReference type="AlphaFoldDB" id="A0A380JM09"/>
<name>A0A380JM09_9STRE</name>
<dbReference type="GO" id="GO:0008661">
    <property type="term" value="F:1-deoxy-D-xylulose-5-phosphate synthase activity"/>
    <property type="evidence" value="ECO:0007669"/>
    <property type="project" value="UniProtKB-EC"/>
</dbReference>
<protein>
    <submittedName>
        <fullName evidence="2">Transketolase subunit</fullName>
        <ecNumber evidence="2">2.2.1.7</ecNumber>
    </submittedName>
</protein>
<dbReference type="InterPro" id="IPR005475">
    <property type="entry name" value="Transketolase-like_Pyr-bd"/>
</dbReference>
<dbReference type="EMBL" id="UHFF01000002">
    <property type="protein sequence ID" value="SUN44412.1"/>
    <property type="molecule type" value="Genomic_DNA"/>
</dbReference>
<dbReference type="Gene3D" id="3.40.50.970">
    <property type="match status" value="1"/>
</dbReference>
<proteinExistence type="predicted"/>
<dbReference type="PANTHER" id="PTHR43825:SF1">
    <property type="entry name" value="TRANSKETOLASE-LIKE PYRIMIDINE-BINDING DOMAIN-CONTAINING PROTEIN"/>
    <property type="match status" value="1"/>
</dbReference>
<dbReference type="SUPFAM" id="SSF52922">
    <property type="entry name" value="TK C-terminal domain-like"/>
    <property type="match status" value="1"/>
</dbReference>
<dbReference type="EC" id="2.2.1.7" evidence="2"/>
<dbReference type="SMART" id="SM00861">
    <property type="entry name" value="Transket_pyr"/>
    <property type="match status" value="1"/>
</dbReference>
<dbReference type="PANTHER" id="PTHR43825">
    <property type="entry name" value="PYRUVATE DEHYDROGENASE E1 COMPONENT"/>
    <property type="match status" value="1"/>
</dbReference>
<dbReference type="InterPro" id="IPR009014">
    <property type="entry name" value="Transketo_C/PFOR_II"/>
</dbReference>
<evidence type="ECO:0000313" key="2">
    <source>
        <dbReference type="EMBL" id="SUN44412.1"/>
    </source>
</evidence>
<dbReference type="InterPro" id="IPR033248">
    <property type="entry name" value="Transketolase_C"/>
</dbReference>
<reference evidence="2 3" key="1">
    <citation type="submission" date="2018-06" db="EMBL/GenBank/DDBJ databases">
        <authorList>
            <consortium name="Pathogen Informatics"/>
            <person name="Doyle S."/>
        </authorList>
    </citation>
    <scope>NUCLEOTIDE SEQUENCE [LARGE SCALE GENOMIC DNA]</scope>
    <source>
        <strain evidence="2 3">NCTC12092</strain>
    </source>
</reference>
<gene>
    <name evidence="2" type="primary">dxs</name>
    <name evidence="2" type="ORF">NCTC12092_00069</name>
</gene>
<evidence type="ECO:0000313" key="3">
    <source>
        <dbReference type="Proteomes" id="UP000254461"/>
    </source>
</evidence>
<dbReference type="SUPFAM" id="SSF52518">
    <property type="entry name" value="Thiamin diphosphate-binding fold (THDP-binding)"/>
    <property type="match status" value="1"/>
</dbReference>
<keyword evidence="2" id="KW-0808">Transferase</keyword>
<dbReference type="Gene3D" id="3.40.50.920">
    <property type="match status" value="1"/>
</dbReference>
<dbReference type="Pfam" id="PF02779">
    <property type="entry name" value="Transket_pyr"/>
    <property type="match status" value="1"/>
</dbReference>
<dbReference type="RefSeq" id="WP_115250227.1">
    <property type="nucleotide sequence ID" value="NZ_UHFF01000002.1"/>
</dbReference>
<dbReference type="CDD" id="cd07033">
    <property type="entry name" value="TPP_PYR_DXS_TK_like"/>
    <property type="match status" value="1"/>
</dbReference>
<evidence type="ECO:0000259" key="1">
    <source>
        <dbReference type="SMART" id="SM00861"/>
    </source>
</evidence>
<feature type="domain" description="Transketolase-like pyrimidine-binding" evidence="1">
    <location>
        <begin position="6"/>
        <end position="172"/>
    </location>
</feature>
<dbReference type="InterPro" id="IPR029061">
    <property type="entry name" value="THDP-binding"/>
</dbReference>
<organism evidence="2 3">
    <name type="scientific">Streptococcus equi subsp. equi</name>
    <dbReference type="NCBI Taxonomy" id="148942"/>
    <lineage>
        <taxon>Bacteria</taxon>
        <taxon>Bacillati</taxon>
        <taxon>Bacillota</taxon>
        <taxon>Bacilli</taxon>
        <taxon>Lactobacillales</taxon>
        <taxon>Streptococcaceae</taxon>
        <taxon>Streptococcus</taxon>
    </lineage>
</organism>
<dbReference type="Pfam" id="PF02780">
    <property type="entry name" value="Transketolase_C"/>
    <property type="match status" value="1"/>
</dbReference>
<sequence>MTRASQEMRHVYRDFLIAANQDHPELVVLEADLSSSMATNHLDQVFGKRYVNVGIMEAEMVGLAAGLAIKGYKPYLHTFGPFASRRVFDQLFISLGYAQLSATVIGSDAGVSAEMNGGTHMPFEDLGLLRLIPKAIVYEVSDDIQFKAVLKETLSLDGLKYIRTIRKKPEAIYQGTEDFSKGYCLLRQGKDLVLACSGIMVKRCLEVADKMAEQGYSIGVIDVFRLKPLADELKDLLAGHLILTVENHNRIGGLGSAICELLAQESNTPVYRMGVDERFGQVGQMDYLLEEYQLTPAAIEQQVLRILAAD</sequence>